<evidence type="ECO:0000313" key="3">
    <source>
        <dbReference type="EMBL" id="QDV44430.1"/>
    </source>
</evidence>
<evidence type="ECO:0000256" key="2">
    <source>
        <dbReference type="SAM" id="Phobius"/>
    </source>
</evidence>
<dbReference type="EMBL" id="CP037423">
    <property type="protein sequence ID" value="QDV44430.1"/>
    <property type="molecule type" value="Genomic_DNA"/>
</dbReference>
<dbReference type="AlphaFoldDB" id="A0A518HU98"/>
<gene>
    <name evidence="3" type="ORF">Enr13x_42960</name>
</gene>
<evidence type="ECO:0000256" key="1">
    <source>
        <dbReference type="SAM" id="MobiDB-lite"/>
    </source>
</evidence>
<feature type="transmembrane region" description="Helical" evidence="2">
    <location>
        <begin position="28"/>
        <end position="47"/>
    </location>
</feature>
<keyword evidence="2" id="KW-0812">Transmembrane</keyword>
<evidence type="ECO:0000313" key="4">
    <source>
        <dbReference type="Proteomes" id="UP000319004"/>
    </source>
</evidence>
<feature type="transmembrane region" description="Helical" evidence="2">
    <location>
        <begin position="53"/>
        <end position="71"/>
    </location>
</feature>
<keyword evidence="2" id="KW-0472">Membrane</keyword>
<sequence>MTNPYQAPSSEKDDEPKCHTSFDLKRELVLAAAITLIVASTVLLRTTDWYGPGWIERGSVILLVIWAYKFLKREKSKAGKSKGTGVGPRKSAADD</sequence>
<dbReference type="Proteomes" id="UP000319004">
    <property type="component" value="Chromosome"/>
</dbReference>
<dbReference type="KEGG" id="snep:Enr13x_42960"/>
<feature type="region of interest" description="Disordered" evidence="1">
    <location>
        <begin position="75"/>
        <end position="95"/>
    </location>
</feature>
<keyword evidence="4" id="KW-1185">Reference proteome</keyword>
<reference evidence="3 4" key="1">
    <citation type="submission" date="2019-03" db="EMBL/GenBank/DDBJ databases">
        <title>Deep-cultivation of Planctomycetes and their phenomic and genomic characterization uncovers novel biology.</title>
        <authorList>
            <person name="Wiegand S."/>
            <person name="Jogler M."/>
            <person name="Boedeker C."/>
            <person name="Pinto D."/>
            <person name="Vollmers J."/>
            <person name="Rivas-Marin E."/>
            <person name="Kohn T."/>
            <person name="Peeters S.H."/>
            <person name="Heuer A."/>
            <person name="Rast P."/>
            <person name="Oberbeckmann S."/>
            <person name="Bunk B."/>
            <person name="Jeske O."/>
            <person name="Meyerdierks A."/>
            <person name="Storesund J.E."/>
            <person name="Kallscheuer N."/>
            <person name="Luecker S."/>
            <person name="Lage O.M."/>
            <person name="Pohl T."/>
            <person name="Merkel B.J."/>
            <person name="Hornburger P."/>
            <person name="Mueller R.-W."/>
            <person name="Bruemmer F."/>
            <person name="Labrenz M."/>
            <person name="Spormann A.M."/>
            <person name="Op den Camp H."/>
            <person name="Overmann J."/>
            <person name="Amann R."/>
            <person name="Jetten M.S.M."/>
            <person name="Mascher T."/>
            <person name="Medema M.H."/>
            <person name="Devos D.P."/>
            <person name="Kaster A.-K."/>
            <person name="Ovreas L."/>
            <person name="Rohde M."/>
            <person name="Galperin M.Y."/>
            <person name="Jogler C."/>
        </authorList>
    </citation>
    <scope>NUCLEOTIDE SEQUENCE [LARGE SCALE GENOMIC DNA]</scope>
    <source>
        <strain evidence="3 4">Enr13</strain>
    </source>
</reference>
<protein>
    <submittedName>
        <fullName evidence="3">Uncharacterized protein</fullName>
    </submittedName>
</protein>
<accession>A0A518HU98</accession>
<name>A0A518HU98_9BACT</name>
<keyword evidence="2" id="KW-1133">Transmembrane helix</keyword>
<organism evidence="3 4">
    <name type="scientific">Stieleria neptunia</name>
    <dbReference type="NCBI Taxonomy" id="2527979"/>
    <lineage>
        <taxon>Bacteria</taxon>
        <taxon>Pseudomonadati</taxon>
        <taxon>Planctomycetota</taxon>
        <taxon>Planctomycetia</taxon>
        <taxon>Pirellulales</taxon>
        <taxon>Pirellulaceae</taxon>
        <taxon>Stieleria</taxon>
    </lineage>
</organism>
<proteinExistence type="predicted"/>